<comment type="caution">
    <text evidence="1">The sequence shown here is derived from an EMBL/GenBank/DDBJ whole genome shotgun (WGS) entry which is preliminary data.</text>
</comment>
<protein>
    <submittedName>
        <fullName evidence="1">Heavy-metal resistance protein</fullName>
    </submittedName>
</protein>
<accession>A0A4R6ZKG6</accession>
<proteinExistence type="predicted"/>
<dbReference type="Gene3D" id="1.20.120.1490">
    <property type="match status" value="1"/>
</dbReference>
<name>A0A4R6ZKG6_9GAMM</name>
<reference evidence="1 2" key="1">
    <citation type="submission" date="2019-03" db="EMBL/GenBank/DDBJ databases">
        <title>Genomic Encyclopedia of Type Strains, Phase III (KMG-III): the genomes of soil and plant-associated and newly described type strains.</title>
        <authorList>
            <person name="Whitman W."/>
        </authorList>
    </citation>
    <scope>NUCLEOTIDE SEQUENCE [LARGE SCALE GENOMIC DNA]</scope>
    <source>
        <strain evidence="1 2">CECT 5797</strain>
    </source>
</reference>
<evidence type="ECO:0000313" key="1">
    <source>
        <dbReference type="EMBL" id="TDR52732.1"/>
    </source>
</evidence>
<dbReference type="InterPro" id="IPR012899">
    <property type="entry name" value="LTXXQ"/>
</dbReference>
<dbReference type="Proteomes" id="UP000295212">
    <property type="component" value="Unassembled WGS sequence"/>
</dbReference>
<sequence>MMGFGPGGLHQLFDEEQRKAAQELMQEHRPAQVERMNRMMELREEMFTQMQQERPDPEKVQALHTRMAELQGEMMADQLRLHHQMQDLLTDEQRQRLRQAIPYNR</sequence>
<gene>
    <name evidence="1" type="ORF">DFP85_11156</name>
</gene>
<dbReference type="RefSeq" id="WP_166644633.1">
    <property type="nucleotide sequence ID" value="NZ_SNZJ01000011.1"/>
</dbReference>
<dbReference type="Pfam" id="PF07813">
    <property type="entry name" value="LTXXQ"/>
    <property type="match status" value="1"/>
</dbReference>
<organism evidence="1 2">
    <name type="scientific">Halomonas ventosae</name>
    <dbReference type="NCBI Taxonomy" id="229007"/>
    <lineage>
        <taxon>Bacteria</taxon>
        <taxon>Pseudomonadati</taxon>
        <taxon>Pseudomonadota</taxon>
        <taxon>Gammaproteobacteria</taxon>
        <taxon>Oceanospirillales</taxon>
        <taxon>Halomonadaceae</taxon>
        <taxon>Halomonas</taxon>
    </lineage>
</organism>
<dbReference type="EMBL" id="SNZJ01000011">
    <property type="protein sequence ID" value="TDR52732.1"/>
    <property type="molecule type" value="Genomic_DNA"/>
</dbReference>
<dbReference type="AlphaFoldDB" id="A0A4R6ZKG6"/>
<evidence type="ECO:0000313" key="2">
    <source>
        <dbReference type="Proteomes" id="UP000295212"/>
    </source>
</evidence>